<keyword evidence="9" id="KW-0862">Zinc</keyword>
<dbReference type="GO" id="GO:0000184">
    <property type="term" value="P:nuclear-transcribed mRNA catabolic process, nonsense-mediated decay"/>
    <property type="evidence" value="ECO:0007669"/>
    <property type="project" value="TreeGrafter"/>
</dbReference>
<keyword evidence="7" id="KW-0378">Hydrolase</keyword>
<dbReference type="Pfam" id="PF13087">
    <property type="entry name" value="AAA_12"/>
    <property type="match status" value="1"/>
</dbReference>
<dbReference type="Proteomes" id="UP000285430">
    <property type="component" value="Unassembled WGS sequence"/>
</dbReference>
<sequence length="440" mass="48648">MAPPAFSRSSDEEELELQKAKKKKQSEKAPLVKKVSLEDRMADILKRHGSSMAESFAKPVEVVIPLDVPSHKADKEAESKNDAASEHAQRELQNGVSTSDRILKHVAFPWPNPQKPTFFYICLGTEEISSSGTSYLNRTEASNCEKVVTHFLKAGVLPSQIGVITPYEGQRAYIVNFMQRNGPMRSQLYKDVEVASVDSFQGREKDLIILSCVRSNEHQGIGFLSDQRRLNVALTRAKYGVILLGNPRVLAKQELWNDLLNHYRDQSLVVEGSLNNLQPSFMHFPRVDKRTDRGGGGSRSRHQDFQPPRSQTFGRQDPLPPLDSRFDPRYDGGLFPPSSSIGKMPPPRGGPGAYQPNVAMGPLTQMEEANHHHALHLGGLDIGADGPFTQAAAATQSFSQFSMGVGPAMSQDPFQYDYKSQTMSQDISSAKSTTLTGGFY</sequence>
<feature type="region of interest" description="Disordered" evidence="11">
    <location>
        <begin position="283"/>
        <end position="351"/>
    </location>
</feature>
<evidence type="ECO:0000256" key="2">
    <source>
        <dbReference type="ARBA" id="ARBA00007913"/>
    </source>
</evidence>
<feature type="domain" description="DNA2/NAM7 helicase-like C-terminal" evidence="12">
    <location>
        <begin position="90"/>
        <end position="247"/>
    </location>
</feature>
<proteinExistence type="inferred from homology"/>
<evidence type="ECO:0000256" key="5">
    <source>
        <dbReference type="ARBA" id="ARBA00022741"/>
    </source>
</evidence>
<keyword evidence="4" id="KW-0479">Metal-binding</keyword>
<keyword evidence="10" id="KW-0067">ATP-binding</keyword>
<keyword evidence="8" id="KW-0347">Helicase</keyword>
<dbReference type="CDD" id="cd18808">
    <property type="entry name" value="SF1_C_Upf1"/>
    <property type="match status" value="1"/>
</dbReference>
<dbReference type="AlphaFoldDB" id="A0A3R6XQ03"/>
<dbReference type="GO" id="GO:0003724">
    <property type="term" value="F:RNA helicase activity"/>
    <property type="evidence" value="ECO:0007669"/>
    <property type="project" value="TreeGrafter"/>
</dbReference>
<dbReference type="EMBL" id="QUTH01003440">
    <property type="protein sequence ID" value="RHZ19387.1"/>
    <property type="molecule type" value="Genomic_DNA"/>
</dbReference>
<organism evidence="13 14">
    <name type="scientific">Aphanomyces astaci</name>
    <name type="common">Crayfish plague agent</name>
    <dbReference type="NCBI Taxonomy" id="112090"/>
    <lineage>
        <taxon>Eukaryota</taxon>
        <taxon>Sar</taxon>
        <taxon>Stramenopiles</taxon>
        <taxon>Oomycota</taxon>
        <taxon>Saprolegniomycetes</taxon>
        <taxon>Saprolegniales</taxon>
        <taxon>Verrucalvaceae</taxon>
        <taxon>Aphanomyces</taxon>
    </lineage>
</organism>
<reference evidence="13 14" key="1">
    <citation type="submission" date="2018-08" db="EMBL/GenBank/DDBJ databases">
        <title>Aphanomyces genome sequencing and annotation.</title>
        <authorList>
            <person name="Minardi D."/>
            <person name="Oidtmann B."/>
            <person name="Van Der Giezen M."/>
            <person name="Studholme D.J."/>
        </authorList>
    </citation>
    <scope>NUCLEOTIDE SEQUENCE [LARGE SCALE GENOMIC DNA]</scope>
    <source>
        <strain evidence="13 14">Da</strain>
    </source>
</reference>
<dbReference type="InterPro" id="IPR027417">
    <property type="entry name" value="P-loop_NTPase"/>
</dbReference>
<dbReference type="Gene3D" id="3.40.50.300">
    <property type="entry name" value="P-loop containing nucleotide triphosphate hydrolases"/>
    <property type="match status" value="1"/>
</dbReference>
<feature type="region of interest" description="Disordered" evidence="11">
    <location>
        <begin position="1"/>
        <end position="32"/>
    </location>
</feature>
<keyword evidence="3" id="KW-0963">Cytoplasm</keyword>
<dbReference type="GO" id="GO:0005737">
    <property type="term" value="C:cytoplasm"/>
    <property type="evidence" value="ECO:0007669"/>
    <property type="project" value="UniProtKB-SubCell"/>
</dbReference>
<dbReference type="InterPro" id="IPR047187">
    <property type="entry name" value="SF1_C_Upf1"/>
</dbReference>
<evidence type="ECO:0000313" key="13">
    <source>
        <dbReference type="EMBL" id="RHZ19387.1"/>
    </source>
</evidence>
<evidence type="ECO:0000313" key="14">
    <source>
        <dbReference type="Proteomes" id="UP000285430"/>
    </source>
</evidence>
<name>A0A3R6XQ03_APHAT</name>
<comment type="caution">
    <text evidence="13">The sequence shown here is derived from an EMBL/GenBank/DDBJ whole genome shotgun (WGS) entry which is preliminary data.</text>
</comment>
<dbReference type="VEuPathDB" id="FungiDB:H257_07335"/>
<dbReference type="InterPro" id="IPR041679">
    <property type="entry name" value="DNA2/NAM7-like_C"/>
</dbReference>
<evidence type="ECO:0000256" key="6">
    <source>
        <dbReference type="ARBA" id="ARBA00022771"/>
    </source>
</evidence>
<dbReference type="PANTHER" id="PTHR10887">
    <property type="entry name" value="DNA2/NAM7 HELICASE FAMILY"/>
    <property type="match status" value="1"/>
</dbReference>
<comment type="similarity">
    <text evidence="2">Belongs to the DNA2/NAM7 helicase family.</text>
</comment>
<feature type="region of interest" description="Disordered" evidence="11">
    <location>
        <begin position="72"/>
        <end position="96"/>
    </location>
</feature>
<evidence type="ECO:0000256" key="9">
    <source>
        <dbReference type="ARBA" id="ARBA00022833"/>
    </source>
</evidence>
<keyword evidence="5" id="KW-0547">Nucleotide-binding</keyword>
<dbReference type="GO" id="GO:0005524">
    <property type="term" value="F:ATP binding"/>
    <property type="evidence" value="ECO:0007669"/>
    <property type="project" value="UniProtKB-KW"/>
</dbReference>
<dbReference type="GO" id="GO:0008270">
    <property type="term" value="F:zinc ion binding"/>
    <property type="evidence" value="ECO:0007669"/>
    <property type="project" value="UniProtKB-KW"/>
</dbReference>
<dbReference type="GO" id="GO:0016787">
    <property type="term" value="F:hydrolase activity"/>
    <property type="evidence" value="ECO:0007669"/>
    <property type="project" value="UniProtKB-KW"/>
</dbReference>
<evidence type="ECO:0000256" key="10">
    <source>
        <dbReference type="ARBA" id="ARBA00022840"/>
    </source>
</evidence>
<evidence type="ECO:0000256" key="7">
    <source>
        <dbReference type="ARBA" id="ARBA00022801"/>
    </source>
</evidence>
<evidence type="ECO:0000259" key="12">
    <source>
        <dbReference type="Pfam" id="PF13087"/>
    </source>
</evidence>
<evidence type="ECO:0000256" key="11">
    <source>
        <dbReference type="SAM" id="MobiDB-lite"/>
    </source>
</evidence>
<gene>
    <name evidence="13" type="ORF">DYB37_007893</name>
</gene>
<dbReference type="FunFam" id="3.40.50.300:FF:000097">
    <property type="entry name" value="Regulator of nonsense transcripts 1"/>
    <property type="match status" value="1"/>
</dbReference>
<keyword evidence="6" id="KW-0863">Zinc-finger</keyword>
<dbReference type="InterPro" id="IPR045055">
    <property type="entry name" value="DNA2/NAM7-like"/>
</dbReference>
<dbReference type="SUPFAM" id="SSF52540">
    <property type="entry name" value="P-loop containing nucleoside triphosphate hydrolases"/>
    <property type="match status" value="1"/>
</dbReference>
<evidence type="ECO:0000256" key="4">
    <source>
        <dbReference type="ARBA" id="ARBA00022723"/>
    </source>
</evidence>
<comment type="subcellular location">
    <subcellularLocation>
        <location evidence="1">Cytoplasm</location>
    </subcellularLocation>
</comment>
<accession>A0A3R6XQ03</accession>
<dbReference type="PANTHER" id="PTHR10887:SF364">
    <property type="entry name" value="REGULATOR OF NONSENSE TRANSCRIPTS 1"/>
    <property type="match status" value="1"/>
</dbReference>
<dbReference type="VEuPathDB" id="FungiDB:H257_14363"/>
<evidence type="ECO:0000256" key="8">
    <source>
        <dbReference type="ARBA" id="ARBA00022806"/>
    </source>
</evidence>
<feature type="compositionally biased region" description="Basic and acidic residues" evidence="11">
    <location>
        <begin position="72"/>
        <end position="90"/>
    </location>
</feature>
<evidence type="ECO:0000256" key="1">
    <source>
        <dbReference type="ARBA" id="ARBA00004496"/>
    </source>
</evidence>
<protein>
    <recommendedName>
        <fullName evidence="12">DNA2/NAM7 helicase-like C-terminal domain-containing protein</fullName>
    </recommendedName>
</protein>
<evidence type="ECO:0000256" key="3">
    <source>
        <dbReference type="ARBA" id="ARBA00022490"/>
    </source>
</evidence>